<dbReference type="OrthoDB" id="3801260at2759"/>
<reference evidence="2" key="1">
    <citation type="journal article" date="2020" name="Stud. Mycol.">
        <title>101 Dothideomycetes genomes: a test case for predicting lifestyles and emergence of pathogens.</title>
        <authorList>
            <person name="Haridas S."/>
            <person name="Albert R."/>
            <person name="Binder M."/>
            <person name="Bloem J."/>
            <person name="Labutti K."/>
            <person name="Salamov A."/>
            <person name="Andreopoulos B."/>
            <person name="Baker S."/>
            <person name="Barry K."/>
            <person name="Bills G."/>
            <person name="Bluhm B."/>
            <person name="Cannon C."/>
            <person name="Castanera R."/>
            <person name="Culley D."/>
            <person name="Daum C."/>
            <person name="Ezra D."/>
            <person name="Gonzalez J."/>
            <person name="Henrissat B."/>
            <person name="Kuo A."/>
            <person name="Liang C."/>
            <person name="Lipzen A."/>
            <person name="Lutzoni F."/>
            <person name="Magnuson J."/>
            <person name="Mondo S."/>
            <person name="Nolan M."/>
            <person name="Ohm R."/>
            <person name="Pangilinan J."/>
            <person name="Park H.-J."/>
            <person name="Ramirez L."/>
            <person name="Alfaro M."/>
            <person name="Sun H."/>
            <person name="Tritt A."/>
            <person name="Yoshinaga Y."/>
            <person name="Zwiers L.-H."/>
            <person name="Turgeon B."/>
            <person name="Goodwin S."/>
            <person name="Spatafora J."/>
            <person name="Crous P."/>
            <person name="Grigoriev I."/>
        </authorList>
    </citation>
    <scope>NUCLEOTIDE SEQUENCE</scope>
    <source>
        <strain evidence="2">HMLAC05119</strain>
    </source>
</reference>
<feature type="compositionally biased region" description="Pro residues" evidence="1">
    <location>
        <begin position="136"/>
        <end position="151"/>
    </location>
</feature>
<protein>
    <submittedName>
        <fullName evidence="2">Uncharacterized protein</fullName>
    </submittedName>
</protein>
<sequence>MSTPQPSDLIPLILSIWSTTTLLPPSIPPPPTFTPALLSALHSLALLTPAQPHRAWNLLSTYFHMRVRERRYTPETSTLDEADISKAVHSVQRMSVGMALEDSARRKSSSSSSSTIHDHMHMHTHSPEDDDDDAFPPLPPGLDIPTPATPPPIRVPCIDALREEMRAATQETNLRRREMEMMEEEVRGARARYEVAKGVAERLRSEVRRRGGMRVNT</sequence>
<keyword evidence="3" id="KW-1185">Reference proteome</keyword>
<name>A0A6A5QB17_AMPQU</name>
<evidence type="ECO:0000313" key="3">
    <source>
        <dbReference type="Proteomes" id="UP000800096"/>
    </source>
</evidence>
<proteinExistence type="predicted"/>
<feature type="region of interest" description="Disordered" evidence="1">
    <location>
        <begin position="97"/>
        <end position="151"/>
    </location>
</feature>
<dbReference type="Proteomes" id="UP000800096">
    <property type="component" value="Unassembled WGS sequence"/>
</dbReference>
<organism evidence="2 3">
    <name type="scientific">Ampelomyces quisqualis</name>
    <name type="common">Powdery mildew agent</name>
    <dbReference type="NCBI Taxonomy" id="50730"/>
    <lineage>
        <taxon>Eukaryota</taxon>
        <taxon>Fungi</taxon>
        <taxon>Dikarya</taxon>
        <taxon>Ascomycota</taxon>
        <taxon>Pezizomycotina</taxon>
        <taxon>Dothideomycetes</taxon>
        <taxon>Pleosporomycetidae</taxon>
        <taxon>Pleosporales</taxon>
        <taxon>Pleosporineae</taxon>
        <taxon>Phaeosphaeriaceae</taxon>
        <taxon>Ampelomyces</taxon>
    </lineage>
</organism>
<gene>
    <name evidence="2" type="ORF">BDU57DRAFT_542624</name>
</gene>
<evidence type="ECO:0000313" key="2">
    <source>
        <dbReference type="EMBL" id="KAF1912018.1"/>
    </source>
</evidence>
<dbReference type="EMBL" id="ML979141">
    <property type="protein sequence ID" value="KAF1912018.1"/>
    <property type="molecule type" value="Genomic_DNA"/>
</dbReference>
<feature type="compositionally biased region" description="Basic and acidic residues" evidence="1">
    <location>
        <begin position="116"/>
        <end position="127"/>
    </location>
</feature>
<accession>A0A6A5QB17</accession>
<evidence type="ECO:0000256" key="1">
    <source>
        <dbReference type="SAM" id="MobiDB-lite"/>
    </source>
</evidence>
<dbReference type="AlphaFoldDB" id="A0A6A5QB17"/>